<keyword evidence="4" id="KW-1185">Reference proteome</keyword>
<dbReference type="Proteomes" id="UP000031928">
    <property type="component" value="Chromosome"/>
</dbReference>
<feature type="chain" id="PRO_5039316633" evidence="2">
    <location>
        <begin position="23"/>
        <end position="169"/>
    </location>
</feature>
<reference evidence="3 4" key="1">
    <citation type="submission" date="2014-05" db="EMBL/GenBank/DDBJ databases">
        <title>Complete genome sequence of Corynebacterium marinum DSM 44953.</title>
        <authorList>
            <person name="Schaffert L."/>
            <person name="Albersmeier A."/>
            <person name="Kalinowski J."/>
            <person name="Ruckert C."/>
        </authorList>
    </citation>
    <scope>NUCLEOTIDE SEQUENCE [LARGE SCALE GENOMIC DNA]</scope>
    <source>
        <strain evidence="3 4">DSM 44953</strain>
    </source>
</reference>
<accession>A0A0B6TIY4</accession>
<dbReference type="STRING" id="1224162.B840_11655"/>
<dbReference type="HOGENOM" id="CLU_124343_0_0_11"/>
<name>A0A0B6TIY4_9CORY</name>
<dbReference type="EMBL" id="CP007790">
    <property type="protein sequence ID" value="AJK69902.1"/>
    <property type="molecule type" value="Genomic_DNA"/>
</dbReference>
<keyword evidence="2" id="KW-0732">Signal</keyword>
<evidence type="ECO:0000256" key="1">
    <source>
        <dbReference type="SAM" id="MobiDB-lite"/>
    </source>
</evidence>
<feature type="region of interest" description="Disordered" evidence="1">
    <location>
        <begin position="28"/>
        <end position="95"/>
    </location>
</feature>
<gene>
    <name evidence="3" type="ORF">B840_11655</name>
</gene>
<proteinExistence type="predicted"/>
<evidence type="ECO:0000313" key="3">
    <source>
        <dbReference type="EMBL" id="AJK69902.1"/>
    </source>
</evidence>
<dbReference type="PROSITE" id="PS51257">
    <property type="entry name" value="PROKAR_LIPOPROTEIN"/>
    <property type="match status" value="1"/>
</dbReference>
<dbReference type="AlphaFoldDB" id="A0A0B6TIY4"/>
<evidence type="ECO:0000256" key="2">
    <source>
        <dbReference type="SAM" id="SignalP"/>
    </source>
</evidence>
<feature type="compositionally biased region" description="Low complexity" evidence="1">
    <location>
        <begin position="47"/>
        <end position="61"/>
    </location>
</feature>
<dbReference type="KEGG" id="cmq:B840_11655"/>
<dbReference type="RefSeq" id="WP_042622244.1">
    <property type="nucleotide sequence ID" value="NZ_CP007790.1"/>
</dbReference>
<sequence length="169" mass="17183">MRIPAKTGLLAAALAGVLTLTACGGATVEDEPATATSVAPLERAPKTTSAAASESEETTTTQRTPVRPADPQPQDQGAREVDEIPPQEVPRSPEDVAFLGDLSDEGIDIDGVEDQLIGTAATVCGDGGNALTAATLPAVAGQLVEQGRTDKTVDEVAALIESAAKNTYC</sequence>
<protein>
    <submittedName>
        <fullName evidence="3">Uncharacterized protein</fullName>
    </submittedName>
</protein>
<feature type="signal peptide" evidence="2">
    <location>
        <begin position="1"/>
        <end position="22"/>
    </location>
</feature>
<dbReference type="OrthoDB" id="4427769at2"/>
<evidence type="ECO:0000313" key="4">
    <source>
        <dbReference type="Proteomes" id="UP000031928"/>
    </source>
</evidence>
<organism evidence="3 4">
    <name type="scientific">Corynebacterium marinum DSM 44953</name>
    <dbReference type="NCBI Taxonomy" id="1224162"/>
    <lineage>
        <taxon>Bacteria</taxon>
        <taxon>Bacillati</taxon>
        <taxon>Actinomycetota</taxon>
        <taxon>Actinomycetes</taxon>
        <taxon>Mycobacteriales</taxon>
        <taxon>Corynebacteriaceae</taxon>
        <taxon>Corynebacterium</taxon>
    </lineage>
</organism>